<dbReference type="EMBL" id="MU796419">
    <property type="protein sequence ID" value="KAJ3804003.1"/>
    <property type="molecule type" value="Genomic_DNA"/>
</dbReference>
<gene>
    <name evidence="1" type="ORF">F5876DRAFT_70983</name>
</gene>
<evidence type="ECO:0000313" key="1">
    <source>
        <dbReference type="EMBL" id="KAJ3804003.1"/>
    </source>
</evidence>
<dbReference type="Proteomes" id="UP001163835">
    <property type="component" value="Unassembled WGS sequence"/>
</dbReference>
<evidence type="ECO:0000313" key="2">
    <source>
        <dbReference type="Proteomes" id="UP001163835"/>
    </source>
</evidence>
<protein>
    <submittedName>
        <fullName evidence="1">Uncharacterized protein</fullName>
    </submittedName>
</protein>
<keyword evidence="2" id="KW-1185">Reference proteome</keyword>
<accession>A0ACC1THE2</accession>
<proteinExistence type="predicted"/>
<reference evidence="1" key="1">
    <citation type="submission" date="2022-09" db="EMBL/GenBank/DDBJ databases">
        <title>A Global Phylogenomic Analysis of the Shiitake Genus Lentinula.</title>
        <authorList>
            <consortium name="DOE Joint Genome Institute"/>
            <person name="Sierra-Patev S."/>
            <person name="Min B."/>
            <person name="Naranjo-Ortiz M."/>
            <person name="Looney B."/>
            <person name="Konkel Z."/>
            <person name="Slot J.C."/>
            <person name="Sakamoto Y."/>
            <person name="Steenwyk J.L."/>
            <person name="Rokas A."/>
            <person name="Carro J."/>
            <person name="Camarero S."/>
            <person name="Ferreira P."/>
            <person name="Molpeceres G."/>
            <person name="Ruiz-Duenas F.J."/>
            <person name="Serrano A."/>
            <person name="Henrissat B."/>
            <person name="Drula E."/>
            <person name="Hughes K.W."/>
            <person name="Mata J.L."/>
            <person name="Ishikawa N.K."/>
            <person name="Vargas-Isla R."/>
            <person name="Ushijima S."/>
            <person name="Smith C.A."/>
            <person name="Ahrendt S."/>
            <person name="Andreopoulos W."/>
            <person name="He G."/>
            <person name="Labutti K."/>
            <person name="Lipzen A."/>
            <person name="Ng V."/>
            <person name="Riley R."/>
            <person name="Sandor L."/>
            <person name="Barry K."/>
            <person name="Martinez A.T."/>
            <person name="Xiao Y."/>
            <person name="Gibbons J.G."/>
            <person name="Terashima K."/>
            <person name="Grigoriev I.V."/>
            <person name="Hibbett D.S."/>
        </authorList>
    </citation>
    <scope>NUCLEOTIDE SEQUENCE</scope>
    <source>
        <strain evidence="1">TMI1499</strain>
    </source>
</reference>
<comment type="caution">
    <text evidence="1">The sequence shown here is derived from an EMBL/GenBank/DDBJ whole genome shotgun (WGS) entry which is preliminary data.</text>
</comment>
<name>A0ACC1THE2_9AGAR</name>
<organism evidence="1 2">
    <name type="scientific">Lentinula aff. lateritia</name>
    <dbReference type="NCBI Taxonomy" id="2804960"/>
    <lineage>
        <taxon>Eukaryota</taxon>
        <taxon>Fungi</taxon>
        <taxon>Dikarya</taxon>
        <taxon>Basidiomycota</taxon>
        <taxon>Agaricomycotina</taxon>
        <taxon>Agaricomycetes</taxon>
        <taxon>Agaricomycetidae</taxon>
        <taxon>Agaricales</taxon>
        <taxon>Marasmiineae</taxon>
        <taxon>Omphalotaceae</taxon>
        <taxon>Lentinula</taxon>
    </lineage>
</organism>
<sequence length="164" mass="18567">MPGSRQCRLRFENEAWLFLFLLLRHADTSTQEADSANWISGNPFLSSARSTGSPVRSLNSHVVQLSDAKPDEDDKRQAEATNEDAATRRPISPSFPVKTPEIWEDCYRCRTFMDPVQDQIPAFPGLGEHLVFTAMYRGPLSQKIKIEVTRPFPDLWDSGVLLET</sequence>